<dbReference type="SUPFAM" id="SSF47459">
    <property type="entry name" value="HLH, helix-loop-helix DNA-binding domain"/>
    <property type="match status" value="1"/>
</dbReference>
<dbReference type="AlphaFoldDB" id="A0A8H4JCS4"/>
<comment type="caution">
    <text evidence="4">The sequence shown here is derived from an EMBL/GenBank/DDBJ whole genome shotgun (WGS) entry which is preliminary data.</text>
</comment>
<dbReference type="InterPro" id="IPR036638">
    <property type="entry name" value="HLH_DNA-bd_sf"/>
</dbReference>
<accession>A0A8H4JCS4</accession>
<evidence type="ECO:0000313" key="4">
    <source>
        <dbReference type="EMBL" id="KAF4416009.1"/>
    </source>
</evidence>
<sequence>MASYDYPTELALPGWYQGDNRYETPDPGTPYEIQALDYFTVNTNTSFSAPQPTSDYSSSDQYILNLLLSQPKSTPNATSKHPFQSGSATRTESTGKEPIHSLSVTADKVPSPGGHSNSSTGDDNDIDNIKNENSGSGLADVKLRSASRKPKRPRKKPAPSLQARECHNEVEKQYRTRLKLRFENLLAVLKASRTNNDDLRGASATEVGYVLSRGEVLDAATHRILALEKENVRLSSRVKQLTNGAANYYGIRHMLCNPGSTRSRLLQSCYFIIIITMALRLHLQQRLNLLRQQEQLEQLPLKPDPSQELPRARSPPAESTHYLGHDCRLQDRIPGDAGYACTEIASQLKITKRQAQWAIRAPSATPRRRSGRPSLPIVAQVDELITFVCSSKAARRMSYQRLPQALGWSCSWYAIRHALGRAGFKRYVARRKRPVTAANQQHTVPIVDGLLRLYQGTKFY</sequence>
<dbReference type="Gene3D" id="4.10.280.10">
    <property type="entry name" value="Helix-loop-helix DNA-binding domain"/>
    <property type="match status" value="1"/>
</dbReference>
<dbReference type="OrthoDB" id="5098820at2759"/>
<proteinExistence type="predicted"/>
<keyword evidence="5" id="KW-1185">Reference proteome</keyword>
<dbReference type="Proteomes" id="UP000536711">
    <property type="component" value="Unassembled WGS sequence"/>
</dbReference>
<protein>
    <recommendedName>
        <fullName evidence="3">BHLH domain-containing protein</fullName>
    </recommendedName>
</protein>
<dbReference type="GO" id="GO:0046983">
    <property type="term" value="F:protein dimerization activity"/>
    <property type="evidence" value="ECO:0007669"/>
    <property type="project" value="InterPro"/>
</dbReference>
<organism evidence="4 5">
    <name type="scientific">Fusarium acutatum</name>
    <dbReference type="NCBI Taxonomy" id="78861"/>
    <lineage>
        <taxon>Eukaryota</taxon>
        <taxon>Fungi</taxon>
        <taxon>Dikarya</taxon>
        <taxon>Ascomycota</taxon>
        <taxon>Pezizomycotina</taxon>
        <taxon>Sordariomycetes</taxon>
        <taxon>Hypocreomycetidae</taxon>
        <taxon>Hypocreales</taxon>
        <taxon>Nectriaceae</taxon>
        <taxon>Fusarium</taxon>
        <taxon>Fusarium fujikuroi species complex</taxon>
    </lineage>
</organism>
<keyword evidence="1" id="KW-0175">Coiled coil</keyword>
<evidence type="ECO:0000256" key="1">
    <source>
        <dbReference type="SAM" id="Coils"/>
    </source>
</evidence>
<feature type="region of interest" description="Disordered" evidence="2">
    <location>
        <begin position="71"/>
        <end position="163"/>
    </location>
</feature>
<feature type="compositionally biased region" description="Basic residues" evidence="2">
    <location>
        <begin position="145"/>
        <end position="157"/>
    </location>
</feature>
<evidence type="ECO:0000259" key="3">
    <source>
        <dbReference type="PROSITE" id="PS50888"/>
    </source>
</evidence>
<evidence type="ECO:0000256" key="2">
    <source>
        <dbReference type="SAM" id="MobiDB-lite"/>
    </source>
</evidence>
<evidence type="ECO:0000313" key="5">
    <source>
        <dbReference type="Proteomes" id="UP000536711"/>
    </source>
</evidence>
<feature type="compositionally biased region" description="Polar residues" evidence="2">
    <location>
        <begin position="71"/>
        <end position="92"/>
    </location>
</feature>
<feature type="domain" description="BHLH" evidence="3">
    <location>
        <begin position="162"/>
        <end position="227"/>
    </location>
</feature>
<feature type="region of interest" description="Disordered" evidence="2">
    <location>
        <begin position="298"/>
        <end position="322"/>
    </location>
</feature>
<name>A0A8H4JCS4_9HYPO</name>
<dbReference type="PROSITE" id="PS50888">
    <property type="entry name" value="BHLH"/>
    <property type="match status" value="1"/>
</dbReference>
<reference evidence="4 5" key="1">
    <citation type="submission" date="2020-01" db="EMBL/GenBank/DDBJ databases">
        <title>Identification and distribution of gene clusters putatively required for synthesis of sphingolipid metabolism inhibitors in phylogenetically diverse species of the filamentous fungus Fusarium.</title>
        <authorList>
            <person name="Kim H.-S."/>
            <person name="Busman M."/>
            <person name="Brown D.W."/>
            <person name="Divon H."/>
            <person name="Uhlig S."/>
            <person name="Proctor R.H."/>
        </authorList>
    </citation>
    <scope>NUCLEOTIDE SEQUENCE [LARGE SCALE GENOMIC DNA]</scope>
    <source>
        <strain evidence="4 5">NRRL 13308</strain>
    </source>
</reference>
<gene>
    <name evidence="4" type="ORF">FACUT_12931</name>
</gene>
<feature type="coiled-coil region" evidence="1">
    <location>
        <begin position="217"/>
        <end position="244"/>
    </location>
</feature>
<dbReference type="InterPro" id="IPR011598">
    <property type="entry name" value="bHLH_dom"/>
</dbReference>
<dbReference type="EMBL" id="JAADJF010000491">
    <property type="protein sequence ID" value="KAF4416009.1"/>
    <property type="molecule type" value="Genomic_DNA"/>
</dbReference>